<dbReference type="Proteomes" id="UP000003866">
    <property type="component" value="Unassembled WGS sequence"/>
</dbReference>
<keyword evidence="1" id="KW-1133">Transmembrane helix</keyword>
<sequence>MSNHPSDRLSRPSSFLARAVPIFLRLVIIWLISEGDISHFNARSVWVKPLRWITVCRFFKRISLISMLVSLLAKCFTAYCCIVISCANVSTLLITNTVWGFLCPVYCSQSEES</sequence>
<feature type="transmembrane region" description="Helical" evidence="1">
    <location>
        <begin position="15"/>
        <end position="32"/>
    </location>
</feature>
<protein>
    <submittedName>
        <fullName evidence="2">Uncharacterized protein</fullName>
    </submittedName>
</protein>
<comment type="caution">
    <text evidence="2">The sequence shown here is derived from an EMBL/GenBank/DDBJ whole genome shotgun (WGS) entry which is preliminary data.</text>
</comment>
<reference evidence="2 3" key="1">
    <citation type="submission" date="2011-12" db="EMBL/GenBank/DDBJ databases">
        <authorList>
            <person name="Brinkac L."/>
            <person name="Radune D."/>
            <person name="Sanka R."/>
            <person name="Selengut J."/>
            <person name="DebRoy C."/>
            <person name="Feng P."/>
            <person name="Fratamico P.M."/>
            <person name="Kapur V."/>
            <person name="Kariyawasam S."/>
            <person name="Losada L."/>
            <person name="Nierman W.C."/>
            <person name="Nelson K."/>
        </authorList>
    </citation>
    <scope>NUCLEOTIDE SEQUENCE [LARGE SCALE GENOMIC DNA]</scope>
    <source>
        <strain evidence="2 3">4.0967</strain>
    </source>
</reference>
<name>A0AAN3V9X9_ECOLX</name>
<accession>A0AAN3V9X9</accession>
<keyword evidence="1" id="KW-0812">Transmembrane</keyword>
<keyword evidence="1" id="KW-0472">Membrane</keyword>
<dbReference type="EMBL" id="AFAA02000007">
    <property type="protein sequence ID" value="EII37326.1"/>
    <property type="molecule type" value="Genomic_DNA"/>
</dbReference>
<gene>
    <name evidence="2" type="ORF">EC40967_4458</name>
</gene>
<organism evidence="2 3">
    <name type="scientific">Escherichia coli 4.0967</name>
    <dbReference type="NCBI Taxonomy" id="869687"/>
    <lineage>
        <taxon>Bacteria</taxon>
        <taxon>Pseudomonadati</taxon>
        <taxon>Pseudomonadota</taxon>
        <taxon>Gammaproteobacteria</taxon>
        <taxon>Enterobacterales</taxon>
        <taxon>Enterobacteriaceae</taxon>
        <taxon>Escherichia</taxon>
    </lineage>
</organism>
<dbReference type="AlphaFoldDB" id="A0AAN3V9X9"/>
<evidence type="ECO:0000313" key="2">
    <source>
        <dbReference type="EMBL" id="EII37326.1"/>
    </source>
</evidence>
<evidence type="ECO:0000256" key="1">
    <source>
        <dbReference type="SAM" id="Phobius"/>
    </source>
</evidence>
<evidence type="ECO:0000313" key="3">
    <source>
        <dbReference type="Proteomes" id="UP000003866"/>
    </source>
</evidence>
<proteinExistence type="predicted"/>